<name>A0A7J6U027_PEROL</name>
<sequence length="130" mass="14408">GVKPTTDRERQDMLDKIVDVLLRYPSTDLLTGLPRLLPEDPVEIWDAYRKKCAERSANAIGVKDRRIEPGQVVYLWCDEHASKLAPRYTPVTVEAILGSNRIKLTDDSDDGDGSDDDSEDNTSSTTSADG</sequence>
<evidence type="ECO:0000313" key="3">
    <source>
        <dbReference type="Proteomes" id="UP000574390"/>
    </source>
</evidence>
<dbReference type="AlphaFoldDB" id="A0A7J6U027"/>
<protein>
    <submittedName>
        <fullName evidence="2">Uncharacterized protein</fullName>
    </submittedName>
</protein>
<feature type="non-terminal residue" evidence="2">
    <location>
        <position position="1"/>
    </location>
</feature>
<feature type="compositionally biased region" description="Acidic residues" evidence="1">
    <location>
        <begin position="107"/>
        <end position="120"/>
    </location>
</feature>
<feature type="compositionally biased region" description="Low complexity" evidence="1">
    <location>
        <begin position="121"/>
        <end position="130"/>
    </location>
</feature>
<comment type="caution">
    <text evidence="2">The sequence shown here is derived from an EMBL/GenBank/DDBJ whole genome shotgun (WGS) entry which is preliminary data.</text>
</comment>
<evidence type="ECO:0000313" key="2">
    <source>
        <dbReference type="EMBL" id="KAF4751089.1"/>
    </source>
</evidence>
<accession>A0A7J6U027</accession>
<dbReference type="EMBL" id="JABANM010003309">
    <property type="protein sequence ID" value="KAF4751089.1"/>
    <property type="molecule type" value="Genomic_DNA"/>
</dbReference>
<reference evidence="2 3" key="1">
    <citation type="submission" date="2020-04" db="EMBL/GenBank/DDBJ databases">
        <title>Perkinsus olseni comparative genomics.</title>
        <authorList>
            <person name="Bogema D.R."/>
        </authorList>
    </citation>
    <scope>NUCLEOTIDE SEQUENCE [LARGE SCALE GENOMIC DNA]</scope>
    <source>
        <strain evidence="2">ATCC PRA-205</strain>
    </source>
</reference>
<evidence type="ECO:0000256" key="1">
    <source>
        <dbReference type="SAM" id="MobiDB-lite"/>
    </source>
</evidence>
<dbReference type="Proteomes" id="UP000574390">
    <property type="component" value="Unassembled WGS sequence"/>
</dbReference>
<feature type="region of interest" description="Disordered" evidence="1">
    <location>
        <begin position="100"/>
        <end position="130"/>
    </location>
</feature>
<feature type="non-terminal residue" evidence="2">
    <location>
        <position position="130"/>
    </location>
</feature>
<gene>
    <name evidence="2" type="ORF">FOZ62_017241</name>
</gene>
<proteinExistence type="predicted"/>
<organism evidence="2 3">
    <name type="scientific">Perkinsus olseni</name>
    <name type="common">Perkinsus atlanticus</name>
    <dbReference type="NCBI Taxonomy" id="32597"/>
    <lineage>
        <taxon>Eukaryota</taxon>
        <taxon>Sar</taxon>
        <taxon>Alveolata</taxon>
        <taxon>Perkinsozoa</taxon>
        <taxon>Perkinsea</taxon>
        <taxon>Perkinsida</taxon>
        <taxon>Perkinsidae</taxon>
        <taxon>Perkinsus</taxon>
    </lineage>
</organism>